<dbReference type="Gene3D" id="3.30.559.30">
    <property type="entry name" value="Nonribosomal peptide synthetase, condensation domain"/>
    <property type="match status" value="1"/>
</dbReference>
<evidence type="ECO:0000313" key="3">
    <source>
        <dbReference type="Proteomes" id="UP001185922"/>
    </source>
</evidence>
<proteinExistence type="predicted"/>
<sequence>MKLAPFGRSTRVSRDVPVDRLTPDDDLFVKMDVVLDLPVVTQTLWRFPGTIDVDAIASVAERLRRGRLGRLVGSHRGPGRAYWRYTHDAGDFAIDTEPLPAGGEEAWGRARALDPLDIVNGPAWRLSVARTVDDASVVVSLTIAHVIADGGAGTSAIVEAVNVTPYLPGTTPGIADDVFDAVDLLRTAGTTAYRVWRESRGGSPESPARVTDNPAPDTDLTGAEATPNATVLIPHADYAAAATSRGGTDNSLFAALMVGILKRCGRVSDGDVVPVSLPVSTRTDGDRRANATSGATAFVEVAPGRYEDLTDVRVACKEAYGRLAEKSSAVANSAVILQAVNDSIARRLAANASTPLCLASNLGPMPDEFVTLGTGTRATMAIRAVTVTEDVTQLRDRKGGISGWLGINGDHVMLSVSSLDPVRIPDASAMRGLLTDELAAWGLHGTGWGA</sequence>
<dbReference type="SUPFAM" id="SSF52777">
    <property type="entry name" value="CoA-dependent acyltransferases"/>
    <property type="match status" value="1"/>
</dbReference>
<gene>
    <name evidence="2" type="ORF">R3Q15_19520</name>
</gene>
<dbReference type="EMBL" id="JAWLKH010000026">
    <property type="protein sequence ID" value="MDV6314047.1"/>
    <property type="molecule type" value="Genomic_DNA"/>
</dbReference>
<name>A0AAE4R8F3_9ACTN</name>
<dbReference type="RefSeq" id="WP_191834743.1">
    <property type="nucleotide sequence ID" value="NZ_JANJEV010000001.1"/>
</dbReference>
<dbReference type="AlphaFoldDB" id="A0AAE4R8F3"/>
<reference evidence="2" key="1">
    <citation type="submission" date="2023-10" db="EMBL/GenBank/DDBJ databases">
        <title>Development of a sustainable strategy for remediation of hydrocarbon-contaminated territories based on the waste exchange concept.</title>
        <authorList>
            <person name="Krivoruchko A."/>
        </authorList>
    </citation>
    <scope>NUCLEOTIDE SEQUENCE</scope>
    <source>
        <strain evidence="2">IEGM 1279</strain>
    </source>
</reference>
<dbReference type="Proteomes" id="UP001185922">
    <property type="component" value="Unassembled WGS sequence"/>
</dbReference>
<dbReference type="InterPro" id="IPR023213">
    <property type="entry name" value="CAT-like_dom_sf"/>
</dbReference>
<evidence type="ECO:0000256" key="1">
    <source>
        <dbReference type="SAM" id="MobiDB-lite"/>
    </source>
</evidence>
<feature type="region of interest" description="Disordered" evidence="1">
    <location>
        <begin position="197"/>
        <end position="220"/>
    </location>
</feature>
<evidence type="ECO:0000313" key="2">
    <source>
        <dbReference type="EMBL" id="MDV6314047.1"/>
    </source>
</evidence>
<accession>A0AAE4R8F3</accession>
<dbReference type="Gene3D" id="3.30.559.10">
    <property type="entry name" value="Chloramphenicol acetyltransferase-like domain"/>
    <property type="match status" value="1"/>
</dbReference>
<organism evidence="2 3">
    <name type="scientific">Gordonia amicalis</name>
    <dbReference type="NCBI Taxonomy" id="89053"/>
    <lineage>
        <taxon>Bacteria</taxon>
        <taxon>Bacillati</taxon>
        <taxon>Actinomycetota</taxon>
        <taxon>Actinomycetes</taxon>
        <taxon>Mycobacteriales</taxon>
        <taxon>Gordoniaceae</taxon>
        <taxon>Gordonia</taxon>
    </lineage>
</organism>
<protein>
    <submittedName>
        <fullName evidence="2">Uncharacterized protein</fullName>
    </submittedName>
</protein>
<comment type="caution">
    <text evidence="2">The sequence shown here is derived from an EMBL/GenBank/DDBJ whole genome shotgun (WGS) entry which is preliminary data.</text>
</comment>